<protein>
    <submittedName>
        <fullName evidence="6">Efflux transporter, RND family, MFP subunit</fullName>
    </submittedName>
</protein>
<evidence type="ECO:0000259" key="5">
    <source>
        <dbReference type="Pfam" id="PF25973"/>
    </source>
</evidence>
<dbReference type="SUPFAM" id="SSF111369">
    <property type="entry name" value="HlyD-like secretion proteins"/>
    <property type="match status" value="1"/>
</dbReference>
<dbReference type="PANTHER" id="PTHR30469">
    <property type="entry name" value="MULTIDRUG RESISTANCE PROTEIN MDTA"/>
    <property type="match status" value="1"/>
</dbReference>
<dbReference type="InParanoid" id="W0RJF7"/>
<dbReference type="InterPro" id="IPR058792">
    <property type="entry name" value="Beta-barrel_RND_2"/>
</dbReference>
<keyword evidence="2" id="KW-0175">Coiled coil</keyword>
<dbReference type="Gene3D" id="2.40.420.20">
    <property type="match status" value="1"/>
</dbReference>
<dbReference type="GO" id="GO:0015562">
    <property type="term" value="F:efflux transmembrane transporter activity"/>
    <property type="evidence" value="ECO:0007669"/>
    <property type="project" value="TreeGrafter"/>
</dbReference>
<feature type="domain" description="CusB-like beta-barrel" evidence="4">
    <location>
        <begin position="228"/>
        <end position="302"/>
    </location>
</feature>
<dbReference type="HOGENOM" id="CLU_018816_1_2_0"/>
<dbReference type="Gene3D" id="2.40.30.170">
    <property type="match status" value="1"/>
</dbReference>
<dbReference type="AlphaFoldDB" id="W0RJF7"/>
<dbReference type="GO" id="GO:1990281">
    <property type="term" value="C:efflux pump complex"/>
    <property type="evidence" value="ECO:0007669"/>
    <property type="project" value="TreeGrafter"/>
</dbReference>
<comment type="similarity">
    <text evidence="1">Belongs to the membrane fusion protein (MFP) (TC 8.A.1) family.</text>
</comment>
<organism evidence="6 7">
    <name type="scientific">Gemmatirosa kalamazoonensis</name>
    <dbReference type="NCBI Taxonomy" id="861299"/>
    <lineage>
        <taxon>Bacteria</taxon>
        <taxon>Pseudomonadati</taxon>
        <taxon>Gemmatimonadota</taxon>
        <taxon>Gemmatimonadia</taxon>
        <taxon>Gemmatimonadales</taxon>
        <taxon>Gemmatimonadaceae</taxon>
        <taxon>Gemmatirosa</taxon>
    </lineage>
</organism>
<proteinExistence type="inferred from homology"/>
<feature type="chain" id="PRO_5004795078" evidence="3">
    <location>
        <begin position="31"/>
        <end position="387"/>
    </location>
</feature>
<dbReference type="Gene3D" id="1.10.287.470">
    <property type="entry name" value="Helix hairpin bin"/>
    <property type="match status" value="1"/>
</dbReference>
<dbReference type="EMBL" id="CP007128">
    <property type="protein sequence ID" value="AHG89553.1"/>
    <property type="molecule type" value="Genomic_DNA"/>
</dbReference>
<accession>W0RJF7</accession>
<keyword evidence="7" id="KW-1185">Reference proteome</keyword>
<dbReference type="NCBIfam" id="TIGR01730">
    <property type="entry name" value="RND_mfp"/>
    <property type="match status" value="1"/>
</dbReference>
<dbReference type="RefSeq" id="WP_025411050.1">
    <property type="nucleotide sequence ID" value="NZ_CP007128.1"/>
</dbReference>
<dbReference type="PROSITE" id="PS51257">
    <property type="entry name" value="PROKAR_LIPOPROTEIN"/>
    <property type="match status" value="1"/>
</dbReference>
<dbReference type="Gene3D" id="2.40.50.100">
    <property type="match status" value="1"/>
</dbReference>
<dbReference type="STRING" id="861299.J421_2016"/>
<reference evidence="6 7" key="1">
    <citation type="journal article" date="2014" name="Genome Announc.">
        <title>Genome Sequence and Methylome of Soil Bacterium Gemmatirosa kalamazoonensis KBS708T, a Member of the Rarely Cultivated Gemmatimonadetes Phylum.</title>
        <authorList>
            <person name="Debruyn J.M."/>
            <person name="Radosevich M."/>
            <person name="Wommack K.E."/>
            <person name="Polson S.W."/>
            <person name="Hauser L.J."/>
            <person name="Fawaz M.N."/>
            <person name="Korlach J."/>
            <person name="Tsai Y.C."/>
        </authorList>
    </citation>
    <scope>NUCLEOTIDE SEQUENCE [LARGE SCALE GENOMIC DNA]</scope>
    <source>
        <strain evidence="6 7">KBS708</strain>
    </source>
</reference>
<gene>
    <name evidence="6" type="ORF">J421_2016</name>
</gene>
<feature type="coiled-coil region" evidence="2">
    <location>
        <begin position="159"/>
        <end position="186"/>
    </location>
</feature>
<dbReference type="Pfam" id="PF25954">
    <property type="entry name" value="Beta-barrel_RND_2"/>
    <property type="match status" value="1"/>
</dbReference>
<dbReference type="PANTHER" id="PTHR30469:SF38">
    <property type="entry name" value="HLYD FAMILY SECRETION PROTEIN"/>
    <property type="match status" value="1"/>
</dbReference>
<dbReference type="Pfam" id="PF25973">
    <property type="entry name" value="BSH_CzcB"/>
    <property type="match status" value="1"/>
</dbReference>
<feature type="signal peptide" evidence="3">
    <location>
        <begin position="1"/>
        <end position="30"/>
    </location>
</feature>
<dbReference type="FunFam" id="2.40.30.170:FF:000010">
    <property type="entry name" value="Efflux RND transporter periplasmic adaptor subunit"/>
    <property type="match status" value="1"/>
</dbReference>
<dbReference type="KEGG" id="gba:J421_2016"/>
<evidence type="ECO:0000259" key="4">
    <source>
        <dbReference type="Pfam" id="PF25954"/>
    </source>
</evidence>
<dbReference type="Proteomes" id="UP000019151">
    <property type="component" value="Chromosome"/>
</dbReference>
<evidence type="ECO:0000313" key="6">
    <source>
        <dbReference type="EMBL" id="AHG89553.1"/>
    </source>
</evidence>
<dbReference type="InterPro" id="IPR006143">
    <property type="entry name" value="RND_pump_MFP"/>
</dbReference>
<evidence type="ECO:0000256" key="3">
    <source>
        <dbReference type="SAM" id="SignalP"/>
    </source>
</evidence>
<sequence>MISTTRSGRGARPSTYILTALALTSLGALAACSKSGAAPDTAAAAAAAAAMTVGSENIAVVTMDSIQSGPAISGSLQPERQATIRAEASGTVTQTFAEAGQRVGAGAVLARIETTGIADQAIAARANVTSARVAYETAQRNAERANRLLAAGAIAERDAETARSQAQAAQAQLSAAEAQSANAQRLLGNTTVRAPFAGIVGARSVSTGDVVSVGSAMFTVVDPSSMQLQASVPADQLSQVRVGAPVRFTVSGYPGRAFNGRITRVAPVADPTTKQVQIIASVPNAGNALVGGLFAEGRVASEGRTALVAPNLAIDQRSTTPAVVRVKNGKVERVNVELGLRDDARERVEIRAGVQAGDTLLIGAAQGISAGTPVRVAAPVDAPRVTR</sequence>
<dbReference type="OrthoDB" id="176710at2"/>
<name>W0RJF7_9BACT</name>
<dbReference type="eggNOG" id="COG0845">
    <property type="taxonomic scope" value="Bacteria"/>
</dbReference>
<dbReference type="InterPro" id="IPR058647">
    <property type="entry name" value="BSH_CzcB-like"/>
</dbReference>
<evidence type="ECO:0000256" key="1">
    <source>
        <dbReference type="ARBA" id="ARBA00009477"/>
    </source>
</evidence>
<feature type="domain" description="CzcB-like barrel-sandwich hybrid" evidence="5">
    <location>
        <begin position="81"/>
        <end position="222"/>
    </location>
</feature>
<keyword evidence="3" id="KW-0732">Signal</keyword>
<evidence type="ECO:0000256" key="2">
    <source>
        <dbReference type="SAM" id="Coils"/>
    </source>
</evidence>
<evidence type="ECO:0000313" key="7">
    <source>
        <dbReference type="Proteomes" id="UP000019151"/>
    </source>
</evidence>